<gene>
    <name evidence="1" type="ORF">HQ394_18235</name>
</gene>
<evidence type="ECO:0000313" key="1">
    <source>
        <dbReference type="EMBL" id="QNT68047.1"/>
    </source>
</evidence>
<sequence>MVRPLHGEPDIKDLLWSTVNLFHRVTSRTLRRTAFGGGVCDVDGLIGDGGLP</sequence>
<reference evidence="1 2" key="1">
    <citation type="submission" date="2020-05" db="EMBL/GenBank/DDBJ databases">
        <title>Complete closed genome sequence of Defluviicoccus vanus.</title>
        <authorList>
            <person name="Bessarab I."/>
            <person name="Arumugam K."/>
            <person name="Maszenan A.M."/>
            <person name="Seviour R.J."/>
            <person name="Williams R.B."/>
        </authorList>
    </citation>
    <scope>NUCLEOTIDE SEQUENCE [LARGE SCALE GENOMIC DNA]</scope>
    <source>
        <strain evidence="1 2">Ben 114</strain>
    </source>
</reference>
<dbReference type="KEGG" id="dvn:HQ394_18235"/>
<evidence type="ECO:0000313" key="2">
    <source>
        <dbReference type="Proteomes" id="UP000516369"/>
    </source>
</evidence>
<proteinExistence type="predicted"/>
<accession>A0A7H1MX61</accession>
<dbReference type="Proteomes" id="UP000516369">
    <property type="component" value="Chromosome"/>
</dbReference>
<dbReference type="EMBL" id="CP053923">
    <property type="protein sequence ID" value="QNT68047.1"/>
    <property type="molecule type" value="Genomic_DNA"/>
</dbReference>
<keyword evidence="2" id="KW-1185">Reference proteome</keyword>
<organism evidence="1 2">
    <name type="scientific">Defluviicoccus vanus</name>
    <dbReference type="NCBI Taxonomy" id="111831"/>
    <lineage>
        <taxon>Bacteria</taxon>
        <taxon>Pseudomonadati</taxon>
        <taxon>Pseudomonadota</taxon>
        <taxon>Alphaproteobacteria</taxon>
        <taxon>Rhodospirillales</taxon>
        <taxon>Rhodospirillaceae</taxon>
        <taxon>Defluviicoccus</taxon>
    </lineage>
</organism>
<protein>
    <submittedName>
        <fullName evidence="1">Uncharacterized protein</fullName>
    </submittedName>
</protein>
<name>A0A7H1MX61_9PROT</name>
<dbReference type="AlphaFoldDB" id="A0A7H1MX61"/>